<dbReference type="Gene3D" id="3.20.20.80">
    <property type="entry name" value="Glycosidases"/>
    <property type="match status" value="1"/>
</dbReference>
<dbReference type="SUPFAM" id="SSF51445">
    <property type="entry name" value="(Trans)glycosidases"/>
    <property type="match status" value="1"/>
</dbReference>
<dbReference type="InterPro" id="IPR017853">
    <property type="entry name" value="GH"/>
</dbReference>
<dbReference type="Proteomes" id="UP000247498">
    <property type="component" value="Unassembled WGS sequence"/>
</dbReference>
<feature type="compositionally biased region" description="Pro residues" evidence="4">
    <location>
        <begin position="498"/>
        <end position="510"/>
    </location>
</feature>
<name>A0A2V0PI72_9CHLO</name>
<reference evidence="7 8" key="1">
    <citation type="journal article" date="2018" name="Sci. Rep.">
        <title>Raphidocelis subcapitata (=Pseudokirchneriella subcapitata) provides an insight into genome evolution and environmental adaptations in the Sphaeropleales.</title>
        <authorList>
            <person name="Suzuki S."/>
            <person name="Yamaguchi H."/>
            <person name="Nakajima N."/>
            <person name="Kawachi M."/>
        </authorList>
    </citation>
    <scope>NUCLEOTIDE SEQUENCE [LARGE SCALE GENOMIC DNA]</scope>
    <source>
        <strain evidence="7 8">NIES-35</strain>
    </source>
</reference>
<dbReference type="AlphaFoldDB" id="A0A2V0PI72"/>
<sequence>MQQHIHARRPPAAAAAQRAAAVLLLLALPAAALAADAGAWRERVIYQIMIDRRGAGAAGGCGTLAGAARRFDYLGGLGVDAVWVGPVAAQCPGERFGATAYHGYWARDLYQIEPHFGCEEDLSTLVNAAHGAGFLVMLDVAANHMGDCGQLNPFSSPSHFHDCSGCDASCSIPSAAFASADLAVLEHCRLGGLPDLNQSEPFVRAKLLDWVSSLARRGRIDGLRLDAAAEMPRPFLRALSEAAGVFTLGEVWFSGLENVGLLASFAGAGGADSVLSYPLQGALRAVYGEKADMRRLLEARRAYEAAFPPQLLPLLGVFIENHDNPRFLSYQPDAQLYKNALTYVLLAEGIPIVYYGSEQGLSGGRQPPGAPSPGDGAYRQPLWEAGFVTSHPLYRHIGALARHRKEQRLWEHPQIEAHAAPDCHAFLRGRTLVVTTNAGGASPPLRCSFPLPPGAPLPFEGRLRNVLDRSAGDAVMDLGSRTVDLQITQGSPLVLAFRPPPPPRGQPGPELPAVAGKGPRGRAAAEAAGGLPLAPARRAPQAAV</sequence>
<organism evidence="7 8">
    <name type="scientific">Raphidocelis subcapitata</name>
    <dbReference type="NCBI Taxonomy" id="307507"/>
    <lineage>
        <taxon>Eukaryota</taxon>
        <taxon>Viridiplantae</taxon>
        <taxon>Chlorophyta</taxon>
        <taxon>core chlorophytes</taxon>
        <taxon>Chlorophyceae</taxon>
        <taxon>CS clade</taxon>
        <taxon>Sphaeropleales</taxon>
        <taxon>Selenastraceae</taxon>
        <taxon>Raphidocelis</taxon>
    </lineage>
</organism>
<comment type="cofactor">
    <cofactor evidence="1">
        <name>Ca(2+)</name>
        <dbReference type="ChEBI" id="CHEBI:29108"/>
    </cofactor>
</comment>
<protein>
    <submittedName>
        <fullName evidence="7">Acidstable alpha-amylase</fullName>
    </submittedName>
</protein>
<accession>A0A2V0PI72</accession>
<dbReference type="STRING" id="307507.A0A2V0PI72"/>
<evidence type="ECO:0000259" key="6">
    <source>
        <dbReference type="SMART" id="SM00642"/>
    </source>
</evidence>
<dbReference type="InParanoid" id="A0A2V0PI72"/>
<keyword evidence="8" id="KW-1185">Reference proteome</keyword>
<evidence type="ECO:0000313" key="7">
    <source>
        <dbReference type="EMBL" id="GBF97600.1"/>
    </source>
</evidence>
<evidence type="ECO:0000256" key="5">
    <source>
        <dbReference type="SAM" id="SignalP"/>
    </source>
</evidence>
<dbReference type="InterPro" id="IPR006047">
    <property type="entry name" value="GH13_cat_dom"/>
</dbReference>
<dbReference type="SMART" id="SM00642">
    <property type="entry name" value="Aamy"/>
    <property type="match status" value="1"/>
</dbReference>
<dbReference type="PANTHER" id="PTHR10357">
    <property type="entry name" value="ALPHA-AMYLASE FAMILY MEMBER"/>
    <property type="match status" value="1"/>
</dbReference>
<evidence type="ECO:0000256" key="1">
    <source>
        <dbReference type="ARBA" id="ARBA00001913"/>
    </source>
</evidence>
<comment type="caution">
    <text evidence="7">The sequence shown here is derived from an EMBL/GenBank/DDBJ whole genome shotgun (WGS) entry which is preliminary data.</text>
</comment>
<dbReference type="OrthoDB" id="406309at2759"/>
<keyword evidence="3 5" id="KW-0732">Signal</keyword>
<dbReference type="EMBL" id="BDRX01000103">
    <property type="protein sequence ID" value="GBF97600.1"/>
    <property type="molecule type" value="Genomic_DNA"/>
</dbReference>
<evidence type="ECO:0000313" key="8">
    <source>
        <dbReference type="Proteomes" id="UP000247498"/>
    </source>
</evidence>
<feature type="domain" description="Glycosyl hydrolase family 13 catalytic" evidence="6">
    <location>
        <begin position="47"/>
        <end position="404"/>
    </location>
</feature>
<evidence type="ECO:0000256" key="2">
    <source>
        <dbReference type="ARBA" id="ARBA00022723"/>
    </source>
</evidence>
<feature type="chain" id="PRO_5015998746" evidence="5">
    <location>
        <begin position="35"/>
        <end position="544"/>
    </location>
</feature>
<keyword evidence="2" id="KW-0479">Metal-binding</keyword>
<dbReference type="Pfam" id="PF00128">
    <property type="entry name" value="Alpha-amylase"/>
    <property type="match status" value="2"/>
</dbReference>
<proteinExistence type="predicted"/>
<dbReference type="PANTHER" id="PTHR10357:SF215">
    <property type="entry name" value="ALPHA-AMYLASE 1"/>
    <property type="match status" value="1"/>
</dbReference>
<gene>
    <name evidence="7" type="ORF">Rsub_10736</name>
</gene>
<evidence type="ECO:0000256" key="3">
    <source>
        <dbReference type="ARBA" id="ARBA00022729"/>
    </source>
</evidence>
<feature type="signal peptide" evidence="5">
    <location>
        <begin position="1"/>
        <end position="34"/>
    </location>
</feature>
<feature type="compositionally biased region" description="Low complexity" evidence="4">
    <location>
        <begin position="512"/>
        <end position="544"/>
    </location>
</feature>
<dbReference type="GO" id="GO:0046872">
    <property type="term" value="F:metal ion binding"/>
    <property type="evidence" value="ECO:0007669"/>
    <property type="project" value="UniProtKB-KW"/>
</dbReference>
<feature type="region of interest" description="Disordered" evidence="4">
    <location>
        <begin position="497"/>
        <end position="544"/>
    </location>
</feature>
<dbReference type="GO" id="GO:0005975">
    <property type="term" value="P:carbohydrate metabolic process"/>
    <property type="evidence" value="ECO:0007669"/>
    <property type="project" value="InterPro"/>
</dbReference>
<evidence type="ECO:0000256" key="4">
    <source>
        <dbReference type="SAM" id="MobiDB-lite"/>
    </source>
</evidence>